<evidence type="ECO:0000313" key="2">
    <source>
        <dbReference type="Proteomes" id="UP000006043"/>
    </source>
</evidence>
<dbReference type="HOGENOM" id="CLU_2035456_0_0_11"/>
<accession>K0VT18</accession>
<reference evidence="1 2" key="1">
    <citation type="journal article" date="2012" name="J. Bacteriol.">
        <title>Complete Genome Sequence of Mycobacterium fortuitum subsp. fortuitum Type Strain DSM46621.</title>
        <authorList>
            <person name="Ho Y.S."/>
            <person name="Adroub S.A."/>
            <person name="Aleisa F."/>
            <person name="Mahmood H."/>
            <person name="Othoum G."/>
            <person name="Rashid F."/>
            <person name="Zaher M."/>
            <person name="Ali S."/>
            <person name="Bitter W."/>
            <person name="Pain A."/>
            <person name="Abdallah A.M."/>
        </authorList>
    </citation>
    <scope>NUCLEOTIDE SEQUENCE [LARGE SCALE GENOMIC DNA]</scope>
    <source>
        <strain evidence="2">DSM46621</strain>
    </source>
</reference>
<sequence>MSAERSDIATLDITERREAAGQVLDVVLVGVSPSPLGAIFVLGRPALGGFTGHIVLKRTFELRPDPGQRERFQLGNVAGLCLQPTLGRFGTRRGLADVRLCCVQLAFGDSASRSAAAAAAS</sequence>
<organism evidence="1 2">
    <name type="scientific">Mycolicibacterium fortuitum subsp. fortuitum DSM 46621 = ATCC 6841 = JCM 6387</name>
    <dbReference type="NCBI Taxonomy" id="1214102"/>
    <lineage>
        <taxon>Bacteria</taxon>
        <taxon>Bacillati</taxon>
        <taxon>Actinomycetota</taxon>
        <taxon>Actinomycetes</taxon>
        <taxon>Mycobacteriales</taxon>
        <taxon>Mycobacteriaceae</taxon>
        <taxon>Mycolicibacterium</taxon>
    </lineage>
</organism>
<dbReference type="EMBL" id="ALQB01000028">
    <property type="protein sequence ID" value="EJZ14499.1"/>
    <property type="molecule type" value="Genomic_DNA"/>
</dbReference>
<comment type="caution">
    <text evidence="1">The sequence shown here is derived from an EMBL/GenBank/DDBJ whole genome shotgun (WGS) entry which is preliminary data.</text>
</comment>
<evidence type="ECO:0000313" key="1">
    <source>
        <dbReference type="EMBL" id="EJZ14499.1"/>
    </source>
</evidence>
<dbReference type="PATRIC" id="fig|1214102.3.peg.1831"/>
<proteinExistence type="predicted"/>
<dbReference type="Proteomes" id="UP000006043">
    <property type="component" value="Unassembled WGS sequence"/>
</dbReference>
<gene>
    <name evidence="1" type="ORF">MFORT_09165</name>
</gene>
<protein>
    <submittedName>
        <fullName evidence="1">Uncharacterized protein</fullName>
    </submittedName>
</protein>
<dbReference type="AlphaFoldDB" id="K0VT18"/>
<name>K0VT18_MYCFO</name>